<dbReference type="AlphaFoldDB" id="A0A3L6F6U7"/>
<feature type="compositionally biased region" description="Basic residues" evidence="1">
    <location>
        <begin position="55"/>
        <end position="66"/>
    </location>
</feature>
<dbReference type="SMR" id="A0A3L6F6U7"/>
<accession>A0A3L6F6U7</accession>
<evidence type="ECO:0000313" key="2">
    <source>
        <dbReference type="EMBL" id="PWZ28866.1"/>
    </source>
</evidence>
<name>A0A3L6F6U7_MAIZE</name>
<organism evidence="2 3">
    <name type="scientific">Zea mays</name>
    <name type="common">Maize</name>
    <dbReference type="NCBI Taxonomy" id="4577"/>
    <lineage>
        <taxon>Eukaryota</taxon>
        <taxon>Viridiplantae</taxon>
        <taxon>Streptophyta</taxon>
        <taxon>Embryophyta</taxon>
        <taxon>Tracheophyta</taxon>
        <taxon>Spermatophyta</taxon>
        <taxon>Magnoliopsida</taxon>
        <taxon>Liliopsida</taxon>
        <taxon>Poales</taxon>
        <taxon>Poaceae</taxon>
        <taxon>PACMAD clade</taxon>
        <taxon>Panicoideae</taxon>
        <taxon>Andropogonodae</taxon>
        <taxon>Andropogoneae</taxon>
        <taxon>Tripsacinae</taxon>
        <taxon>Zea</taxon>
    </lineage>
</organism>
<feature type="compositionally biased region" description="Polar residues" evidence="1">
    <location>
        <begin position="30"/>
        <end position="45"/>
    </location>
</feature>
<dbReference type="Proteomes" id="UP000251960">
    <property type="component" value="Chromosome 4"/>
</dbReference>
<feature type="compositionally biased region" description="Basic and acidic residues" evidence="1">
    <location>
        <begin position="191"/>
        <end position="201"/>
    </location>
</feature>
<evidence type="ECO:0000256" key="1">
    <source>
        <dbReference type="SAM" id="MobiDB-lite"/>
    </source>
</evidence>
<sequence>MANRKSTTDPDAIDELSDFNDLTAAATASRVPNSTPTSRSANTTVGRAGNTGKQRSARIKAKHRRTHERELDMGSGSRPRRAGWARRWRSCREKHPASQQETQAKSRPANAVKMARPSAVSGASRTPSRGSRRTEKPARSHGGRNLAGRGHERSLVWSRDQGHTMANWNRRAEGRWQMTGLRQQRNRRPRTRPELHVDTPWRHGPSRKLRGEQRTPASMALTGRAEGRETAVGETQRKLGTRKMGVASSRLGRDGVLNCWKGKGWVGARAMRRRLSAVVGSSVGRR</sequence>
<reference evidence="2 3" key="1">
    <citation type="journal article" date="2018" name="Nat. Genet.">
        <title>Extensive intraspecific gene order and gene structural variations between Mo17 and other maize genomes.</title>
        <authorList>
            <person name="Sun S."/>
            <person name="Zhou Y."/>
            <person name="Chen J."/>
            <person name="Shi J."/>
            <person name="Zhao H."/>
            <person name="Zhao H."/>
            <person name="Song W."/>
            <person name="Zhang M."/>
            <person name="Cui Y."/>
            <person name="Dong X."/>
            <person name="Liu H."/>
            <person name="Ma X."/>
            <person name="Jiao Y."/>
            <person name="Wang B."/>
            <person name="Wei X."/>
            <person name="Stein J.C."/>
            <person name="Glaubitz J.C."/>
            <person name="Lu F."/>
            <person name="Yu G."/>
            <person name="Liang C."/>
            <person name="Fengler K."/>
            <person name="Li B."/>
            <person name="Rafalski A."/>
            <person name="Schnable P.S."/>
            <person name="Ware D.H."/>
            <person name="Buckler E.S."/>
            <person name="Lai J."/>
        </authorList>
    </citation>
    <scope>NUCLEOTIDE SEQUENCE [LARGE SCALE GENOMIC DNA]</scope>
    <source>
        <strain evidence="3">cv. Missouri 17</strain>
        <tissue evidence="2">Seedling</tissue>
    </source>
</reference>
<evidence type="ECO:0000313" key="3">
    <source>
        <dbReference type="Proteomes" id="UP000251960"/>
    </source>
</evidence>
<proteinExistence type="predicted"/>
<gene>
    <name evidence="2" type="ORF">Zm00014a_024360</name>
</gene>
<protein>
    <submittedName>
        <fullName evidence="2">Uncharacterized protein</fullName>
    </submittedName>
</protein>
<dbReference type="EMBL" id="NCVQ01000005">
    <property type="protein sequence ID" value="PWZ28866.1"/>
    <property type="molecule type" value="Genomic_DNA"/>
</dbReference>
<comment type="caution">
    <text evidence="2">The sequence shown here is derived from an EMBL/GenBank/DDBJ whole genome shotgun (WGS) entry which is preliminary data.</text>
</comment>
<feature type="compositionally biased region" description="Basic residues" evidence="1">
    <location>
        <begin position="78"/>
        <end position="89"/>
    </location>
</feature>
<feature type="region of interest" description="Disordered" evidence="1">
    <location>
        <begin position="179"/>
        <end position="215"/>
    </location>
</feature>
<feature type="region of interest" description="Disordered" evidence="1">
    <location>
        <begin position="24"/>
        <end position="160"/>
    </location>
</feature>